<dbReference type="EC" id="2.7.11.1" evidence="1"/>
<evidence type="ECO:0000256" key="7">
    <source>
        <dbReference type="ARBA" id="ARBA00047899"/>
    </source>
</evidence>
<evidence type="ECO:0000256" key="5">
    <source>
        <dbReference type="ARBA" id="ARBA00022777"/>
    </source>
</evidence>
<organism evidence="10 11">
    <name type="scientific">Haloarcula salinisoli</name>
    <dbReference type="NCBI Taxonomy" id="2487746"/>
    <lineage>
        <taxon>Archaea</taxon>
        <taxon>Methanobacteriati</taxon>
        <taxon>Methanobacteriota</taxon>
        <taxon>Stenosarchaea group</taxon>
        <taxon>Halobacteria</taxon>
        <taxon>Halobacteriales</taxon>
        <taxon>Haloarculaceae</taxon>
        <taxon>Haloarcula</taxon>
    </lineage>
</organism>
<dbReference type="GO" id="GO:0004674">
    <property type="term" value="F:protein serine/threonine kinase activity"/>
    <property type="evidence" value="ECO:0007669"/>
    <property type="project" value="UniProtKB-KW"/>
</dbReference>
<evidence type="ECO:0000256" key="6">
    <source>
        <dbReference type="ARBA" id="ARBA00022840"/>
    </source>
</evidence>
<evidence type="ECO:0000256" key="8">
    <source>
        <dbReference type="ARBA" id="ARBA00048679"/>
    </source>
</evidence>
<name>A0A8J7YHS5_9EURY</name>
<evidence type="ECO:0000259" key="9">
    <source>
        <dbReference type="Pfam" id="PF01163"/>
    </source>
</evidence>
<keyword evidence="5 10" id="KW-0418">Kinase</keyword>
<evidence type="ECO:0000256" key="2">
    <source>
        <dbReference type="ARBA" id="ARBA00022527"/>
    </source>
</evidence>
<proteinExistence type="predicted"/>
<reference evidence="10" key="1">
    <citation type="submission" date="2021-06" db="EMBL/GenBank/DDBJ databases">
        <title>Halomicroarcula sp. F24A a new haloarchaeum isolated from saline soil.</title>
        <authorList>
            <person name="Duran-Viseras A."/>
            <person name="Sanchez-Porro C."/>
            <person name="Ventosa A."/>
        </authorList>
    </citation>
    <scope>NUCLEOTIDE SEQUENCE</scope>
    <source>
        <strain evidence="10">F24A</strain>
    </source>
</reference>
<evidence type="ECO:0000256" key="1">
    <source>
        <dbReference type="ARBA" id="ARBA00012513"/>
    </source>
</evidence>
<evidence type="ECO:0000313" key="10">
    <source>
        <dbReference type="EMBL" id="MBX0302944.1"/>
    </source>
</evidence>
<evidence type="ECO:0000313" key="11">
    <source>
        <dbReference type="Proteomes" id="UP000783863"/>
    </source>
</evidence>
<sequence length="265" mass="29421">MAFRRLLRGTVPWSQLVGVARAVLDRYGEPAGRVRFLEADNWLSTPMVVDDRWFVKVITPQNSLVHALLTTGRNIGAFSSGTAGFFEHFGTPYEMAEHELAATERMRELGVNAPEPIEAFEYDGLGVIVLEYLEEFRTLDELPSKTVASHAETVFQFLHRMHDAGLAHGDFRSENVLVADDRLYFIDATSVREGAIADARAYDVACALGALEPLVGAHAAVSAAREYYTTEELLAAEEFLDFVNIRPDHDFEATVLRGAIERSAD</sequence>
<comment type="catalytic activity">
    <reaction evidence="7">
        <text>L-threonyl-[protein] + ATP = O-phospho-L-threonyl-[protein] + ADP + H(+)</text>
        <dbReference type="Rhea" id="RHEA:46608"/>
        <dbReference type="Rhea" id="RHEA-COMP:11060"/>
        <dbReference type="Rhea" id="RHEA-COMP:11605"/>
        <dbReference type="ChEBI" id="CHEBI:15378"/>
        <dbReference type="ChEBI" id="CHEBI:30013"/>
        <dbReference type="ChEBI" id="CHEBI:30616"/>
        <dbReference type="ChEBI" id="CHEBI:61977"/>
        <dbReference type="ChEBI" id="CHEBI:456216"/>
        <dbReference type="EC" id="2.7.11.1"/>
    </reaction>
</comment>
<keyword evidence="4" id="KW-0547">Nucleotide-binding</keyword>
<feature type="domain" description="RIO-type" evidence="9">
    <location>
        <begin position="94"/>
        <end position="188"/>
    </location>
</feature>
<dbReference type="RefSeq" id="WP_220587171.1">
    <property type="nucleotide sequence ID" value="NZ_RKLQ01000001.1"/>
</dbReference>
<dbReference type="InterPro" id="IPR011009">
    <property type="entry name" value="Kinase-like_dom_sf"/>
</dbReference>
<gene>
    <name evidence="10" type="ORF">EGD98_04570</name>
</gene>
<dbReference type="Proteomes" id="UP000783863">
    <property type="component" value="Unassembled WGS sequence"/>
</dbReference>
<keyword evidence="2" id="KW-0723">Serine/threonine-protein kinase</keyword>
<accession>A0A8J7YHS5</accession>
<dbReference type="AlphaFoldDB" id="A0A8J7YHS5"/>
<dbReference type="Gene3D" id="1.10.510.10">
    <property type="entry name" value="Transferase(Phosphotransferase) domain 1"/>
    <property type="match status" value="1"/>
</dbReference>
<comment type="catalytic activity">
    <reaction evidence="8">
        <text>L-seryl-[protein] + ATP = O-phospho-L-seryl-[protein] + ADP + H(+)</text>
        <dbReference type="Rhea" id="RHEA:17989"/>
        <dbReference type="Rhea" id="RHEA-COMP:9863"/>
        <dbReference type="Rhea" id="RHEA-COMP:11604"/>
        <dbReference type="ChEBI" id="CHEBI:15378"/>
        <dbReference type="ChEBI" id="CHEBI:29999"/>
        <dbReference type="ChEBI" id="CHEBI:30616"/>
        <dbReference type="ChEBI" id="CHEBI:83421"/>
        <dbReference type="ChEBI" id="CHEBI:456216"/>
        <dbReference type="EC" id="2.7.11.1"/>
    </reaction>
</comment>
<keyword evidence="11" id="KW-1185">Reference proteome</keyword>
<keyword evidence="6" id="KW-0067">ATP-binding</keyword>
<dbReference type="InterPro" id="IPR018934">
    <property type="entry name" value="RIO_dom"/>
</dbReference>
<dbReference type="GO" id="GO:0005524">
    <property type="term" value="F:ATP binding"/>
    <property type="evidence" value="ECO:0007669"/>
    <property type="project" value="UniProtKB-KW"/>
</dbReference>
<evidence type="ECO:0000256" key="3">
    <source>
        <dbReference type="ARBA" id="ARBA00022679"/>
    </source>
</evidence>
<protein>
    <recommendedName>
        <fullName evidence="1">non-specific serine/threonine protein kinase</fullName>
        <ecNumber evidence="1">2.7.11.1</ecNumber>
    </recommendedName>
</protein>
<keyword evidence="3" id="KW-0808">Transferase</keyword>
<dbReference type="SUPFAM" id="SSF56112">
    <property type="entry name" value="Protein kinase-like (PK-like)"/>
    <property type="match status" value="1"/>
</dbReference>
<comment type="caution">
    <text evidence="10">The sequence shown here is derived from an EMBL/GenBank/DDBJ whole genome shotgun (WGS) entry which is preliminary data.</text>
</comment>
<dbReference type="EMBL" id="RKLQ01000001">
    <property type="protein sequence ID" value="MBX0302944.1"/>
    <property type="molecule type" value="Genomic_DNA"/>
</dbReference>
<dbReference type="Pfam" id="PF01163">
    <property type="entry name" value="RIO1"/>
    <property type="match status" value="1"/>
</dbReference>
<evidence type="ECO:0000256" key="4">
    <source>
        <dbReference type="ARBA" id="ARBA00022741"/>
    </source>
</evidence>